<dbReference type="GO" id="GO:0005996">
    <property type="term" value="P:monosaccharide metabolic process"/>
    <property type="evidence" value="ECO:0007669"/>
    <property type="project" value="UniProtKB-ARBA"/>
</dbReference>
<dbReference type="AlphaFoldDB" id="A0A485AIT2"/>
<dbReference type="Gene3D" id="3.40.225.10">
    <property type="entry name" value="Class II aldolase/adducin N-terminal domain"/>
    <property type="match status" value="1"/>
</dbReference>
<dbReference type="InterPro" id="IPR001303">
    <property type="entry name" value="Aldolase_II/adducin_N"/>
</dbReference>
<dbReference type="NCBIfam" id="NF005689">
    <property type="entry name" value="PRK07490.1"/>
    <property type="match status" value="1"/>
</dbReference>
<accession>A0A485AIT2</accession>
<dbReference type="InterPro" id="IPR036409">
    <property type="entry name" value="Aldolase_II/adducin_N_sf"/>
</dbReference>
<dbReference type="PANTHER" id="PTHR10672">
    <property type="entry name" value="ADDUCIN"/>
    <property type="match status" value="1"/>
</dbReference>
<dbReference type="EMBL" id="CAADJE010000017">
    <property type="protein sequence ID" value="VFS60855.1"/>
    <property type="molecule type" value="Genomic_DNA"/>
</dbReference>
<name>A0A485AIT2_RAOPL</name>
<sequence>MAYSFEEQTRIDLAATFRIIAHLGMHEAVANHFSAALSADGKKFLLNPKWKHFSRIRASDLLLLDADDEATALRPDVDATAWAIHGQIHQRLPQARAVLHLHPIYTTSVACLANPQILPVDQNSARYFNRVAVDTLYGGMADTVAEGARLAGLLADKRPPADGQPRGTGYRRDHRRGVLTISGRWSGPVRFWSPRGQPASPLKVLSAEVAEKTAQDWENIADFSRQHFAEMKQLMIDADPSLLD</sequence>
<dbReference type="Proteomes" id="UP000345637">
    <property type="component" value="Unassembled WGS sequence"/>
</dbReference>
<feature type="domain" description="Class II aldolase/adducin N-terminal" evidence="2">
    <location>
        <begin position="11"/>
        <end position="218"/>
    </location>
</feature>
<dbReference type="InterPro" id="IPR051017">
    <property type="entry name" value="Aldolase-II_Adducin_sf"/>
</dbReference>
<dbReference type="Pfam" id="PF00596">
    <property type="entry name" value="Aldolase_II"/>
    <property type="match status" value="1"/>
</dbReference>
<evidence type="ECO:0000313" key="4">
    <source>
        <dbReference type="Proteomes" id="UP000345637"/>
    </source>
</evidence>
<proteinExistence type="inferred from homology"/>
<comment type="similarity">
    <text evidence="1">Belongs to the aldolase class II family.</text>
</comment>
<protein>
    <submittedName>
        <fullName evidence="3">Ribulose-5-phosphate 4-epimerase and related epimerases and aldolases</fullName>
    </submittedName>
</protein>
<evidence type="ECO:0000313" key="3">
    <source>
        <dbReference type="EMBL" id="VFS60855.1"/>
    </source>
</evidence>
<dbReference type="SUPFAM" id="SSF53639">
    <property type="entry name" value="AraD/HMP-PK domain-like"/>
    <property type="match status" value="1"/>
</dbReference>
<dbReference type="GO" id="GO:0005856">
    <property type="term" value="C:cytoskeleton"/>
    <property type="evidence" value="ECO:0007669"/>
    <property type="project" value="TreeGrafter"/>
</dbReference>
<dbReference type="SMART" id="SM01007">
    <property type="entry name" value="Aldolase_II"/>
    <property type="match status" value="1"/>
</dbReference>
<organism evidence="3 4">
    <name type="scientific">Raoultella planticola</name>
    <name type="common">Klebsiella planticola</name>
    <dbReference type="NCBI Taxonomy" id="575"/>
    <lineage>
        <taxon>Bacteria</taxon>
        <taxon>Pseudomonadati</taxon>
        <taxon>Pseudomonadota</taxon>
        <taxon>Gammaproteobacteria</taxon>
        <taxon>Enterobacterales</taxon>
        <taxon>Enterobacteriaceae</taxon>
        <taxon>Klebsiella/Raoultella group</taxon>
        <taxon>Raoultella</taxon>
    </lineage>
</organism>
<dbReference type="GO" id="GO:0051015">
    <property type="term" value="F:actin filament binding"/>
    <property type="evidence" value="ECO:0007669"/>
    <property type="project" value="TreeGrafter"/>
</dbReference>
<evidence type="ECO:0000259" key="2">
    <source>
        <dbReference type="SMART" id="SM01007"/>
    </source>
</evidence>
<evidence type="ECO:0000256" key="1">
    <source>
        <dbReference type="ARBA" id="ARBA00037961"/>
    </source>
</evidence>
<reference evidence="3 4" key="1">
    <citation type="submission" date="2019-03" db="EMBL/GenBank/DDBJ databases">
        <authorList>
            <consortium name="Pathogen Informatics"/>
        </authorList>
    </citation>
    <scope>NUCLEOTIDE SEQUENCE [LARGE SCALE GENOMIC DNA]</scope>
    <source>
        <strain evidence="3 4">NCTC12998</strain>
    </source>
</reference>
<gene>
    <name evidence="3" type="ORF">NCTC12998_01438</name>
</gene>
<dbReference type="PANTHER" id="PTHR10672:SF21">
    <property type="entry name" value="CLASS II ALDOLASE_ADDUCIN N-TERMINAL DOMAIN-CONTAINING PROTEIN"/>
    <property type="match status" value="1"/>
</dbReference>